<dbReference type="Gene3D" id="6.10.250.2850">
    <property type="match status" value="1"/>
</dbReference>
<accession>A0A560FTT6</accession>
<comment type="caution">
    <text evidence="3">The sequence shown here is derived from an EMBL/GenBank/DDBJ whole genome shotgun (WGS) entry which is preliminary data.</text>
</comment>
<dbReference type="InterPro" id="IPR001753">
    <property type="entry name" value="Enoyl-CoA_hydra/iso"/>
</dbReference>
<evidence type="ECO:0000313" key="4">
    <source>
        <dbReference type="Proteomes" id="UP000316545"/>
    </source>
</evidence>
<gene>
    <name evidence="3" type="ORF">FBZ88_111122</name>
</gene>
<dbReference type="InterPro" id="IPR018376">
    <property type="entry name" value="Enoyl-CoA_hyd/isom_CS"/>
</dbReference>
<dbReference type="InterPro" id="IPR051683">
    <property type="entry name" value="Enoyl-CoA_Hydratase/Isomerase"/>
</dbReference>
<evidence type="ECO:0000313" key="3">
    <source>
        <dbReference type="EMBL" id="TWB25045.1"/>
    </source>
</evidence>
<dbReference type="CDD" id="cd06558">
    <property type="entry name" value="crotonase-like"/>
    <property type="match status" value="1"/>
</dbReference>
<keyword evidence="4" id="KW-1185">Reference proteome</keyword>
<dbReference type="Gene3D" id="3.90.226.10">
    <property type="entry name" value="2-enoyl-CoA Hydratase, Chain A, domain 1"/>
    <property type="match status" value="1"/>
</dbReference>
<evidence type="ECO:0000256" key="1">
    <source>
        <dbReference type="ARBA" id="ARBA00005254"/>
    </source>
</evidence>
<dbReference type="GO" id="GO:0008300">
    <property type="term" value="P:isoprenoid catabolic process"/>
    <property type="evidence" value="ECO:0007669"/>
    <property type="project" value="TreeGrafter"/>
</dbReference>
<evidence type="ECO:0000256" key="2">
    <source>
        <dbReference type="RuleBase" id="RU003707"/>
    </source>
</evidence>
<proteinExistence type="inferred from homology"/>
<name>A0A560FTT6_9PROT</name>
<dbReference type="Pfam" id="PF00378">
    <property type="entry name" value="ECH_1"/>
    <property type="match status" value="1"/>
</dbReference>
<dbReference type="NCBIfam" id="NF006588">
    <property type="entry name" value="PRK09120.1"/>
    <property type="match status" value="1"/>
</dbReference>
<dbReference type="AlphaFoldDB" id="A0A560FTT6"/>
<protein>
    <submittedName>
        <fullName evidence="3">Vanillin synthase /trans-feruloyl-CoA hydratase</fullName>
    </submittedName>
</protein>
<dbReference type="SUPFAM" id="SSF52096">
    <property type="entry name" value="ClpP/crotonase"/>
    <property type="match status" value="1"/>
</dbReference>
<dbReference type="Proteomes" id="UP000316545">
    <property type="component" value="Unassembled WGS sequence"/>
</dbReference>
<comment type="similarity">
    <text evidence="1 2">Belongs to the enoyl-CoA hydratase/isomerase family.</text>
</comment>
<dbReference type="PANTHER" id="PTHR42964">
    <property type="entry name" value="ENOYL-COA HYDRATASE"/>
    <property type="match status" value="1"/>
</dbReference>
<sequence>MEAMASDMTKIETPVAEKPVPGGKEVLVEFEDGIAWVQLNRPAKRNAMSVGLAHEMNEVLDALETDDRCGVVVLTGVGEAFSAGMDLKDFFRATDGLSDIERHRAYRSTRAWQWRTLMHYAKPTIAMVNGWCFGGAFTPLICCDLAVTDEKAVFGLSEINWGVIPGGVVSKAISTVMGDRQALYYVMSGEKFDGAKAVALGLANEAVPKEQLRARTAEIARTLLGKNPTVLRQARMAYKYSREMTWEQASEYLTAKVDQTNFVDPERGKEQGLKQFLDEKSFRPGLGNYVRAE</sequence>
<dbReference type="GO" id="GO:0003824">
    <property type="term" value="F:catalytic activity"/>
    <property type="evidence" value="ECO:0007669"/>
    <property type="project" value="InterPro"/>
</dbReference>
<dbReference type="PROSITE" id="PS00166">
    <property type="entry name" value="ENOYL_COA_HYDRATASE"/>
    <property type="match status" value="1"/>
</dbReference>
<dbReference type="EMBL" id="VITO01000011">
    <property type="protein sequence ID" value="TWB25045.1"/>
    <property type="molecule type" value="Genomic_DNA"/>
</dbReference>
<organism evidence="3 4">
    <name type="scientific">Nitrospirillum amazonense</name>
    <dbReference type="NCBI Taxonomy" id="28077"/>
    <lineage>
        <taxon>Bacteria</taxon>
        <taxon>Pseudomonadati</taxon>
        <taxon>Pseudomonadota</taxon>
        <taxon>Alphaproteobacteria</taxon>
        <taxon>Rhodospirillales</taxon>
        <taxon>Azospirillaceae</taxon>
        <taxon>Nitrospirillum</taxon>
    </lineage>
</organism>
<dbReference type="InterPro" id="IPR029045">
    <property type="entry name" value="ClpP/crotonase-like_dom_sf"/>
</dbReference>
<dbReference type="PANTHER" id="PTHR42964:SF1">
    <property type="entry name" value="POLYKETIDE BIOSYNTHESIS ENOYL-COA HYDRATASE PKSH-RELATED"/>
    <property type="match status" value="1"/>
</dbReference>
<reference evidence="3 4" key="1">
    <citation type="submission" date="2019-06" db="EMBL/GenBank/DDBJ databases">
        <title>Genomic Encyclopedia of Type Strains, Phase IV (KMG-V): Genome sequencing to study the core and pangenomes of soil and plant-associated prokaryotes.</title>
        <authorList>
            <person name="Whitman W."/>
        </authorList>
    </citation>
    <scope>NUCLEOTIDE SEQUENCE [LARGE SCALE GENOMIC DNA]</scope>
    <source>
        <strain evidence="3 4">BR 11865</strain>
    </source>
</reference>